<dbReference type="GO" id="GO:0016192">
    <property type="term" value="P:vesicle-mediated transport"/>
    <property type="evidence" value="ECO:0007669"/>
    <property type="project" value="InterPro"/>
</dbReference>
<comment type="caution">
    <text evidence="6">The sequence shown here is derived from an EMBL/GenBank/DDBJ whole genome shotgun (WGS) entry which is preliminary data.</text>
</comment>
<feature type="transmembrane region" description="Helical" evidence="5">
    <location>
        <begin position="336"/>
        <end position="356"/>
    </location>
</feature>
<keyword evidence="3 5" id="KW-1133">Transmembrane helix</keyword>
<dbReference type="Pfam" id="PF04178">
    <property type="entry name" value="Got1"/>
    <property type="match status" value="1"/>
</dbReference>
<dbReference type="GO" id="GO:0005737">
    <property type="term" value="C:cytoplasm"/>
    <property type="evidence" value="ECO:0007669"/>
    <property type="project" value="UniProtKB-ARBA"/>
</dbReference>
<dbReference type="GO" id="GO:0016020">
    <property type="term" value="C:membrane"/>
    <property type="evidence" value="ECO:0007669"/>
    <property type="project" value="UniProtKB-SubCell"/>
</dbReference>
<proteinExistence type="predicted"/>
<dbReference type="Proteomes" id="UP000663853">
    <property type="component" value="Unassembled WGS sequence"/>
</dbReference>
<dbReference type="AlphaFoldDB" id="A0A8H3D2Q4"/>
<reference evidence="6" key="1">
    <citation type="submission" date="2021-01" db="EMBL/GenBank/DDBJ databases">
        <authorList>
            <person name="Kaushik A."/>
        </authorList>
    </citation>
    <scope>NUCLEOTIDE SEQUENCE</scope>
    <source>
        <strain evidence="6">AG6-10EEA</strain>
    </source>
</reference>
<feature type="transmembrane region" description="Helical" evidence="5">
    <location>
        <begin position="313"/>
        <end position="330"/>
    </location>
</feature>
<dbReference type="EMBL" id="CAJMXA010003623">
    <property type="protein sequence ID" value="CAE6507798.1"/>
    <property type="molecule type" value="Genomic_DNA"/>
</dbReference>
<feature type="transmembrane region" description="Helical" evidence="5">
    <location>
        <begin position="245"/>
        <end position="270"/>
    </location>
</feature>
<keyword evidence="2 5" id="KW-0812">Transmembrane</keyword>
<keyword evidence="4 5" id="KW-0472">Membrane</keyword>
<feature type="transmembrane region" description="Helical" evidence="5">
    <location>
        <begin position="282"/>
        <end position="301"/>
    </location>
</feature>
<dbReference type="InterPro" id="IPR007305">
    <property type="entry name" value="Vesicle_transpt_Got1/SFT2"/>
</dbReference>
<sequence>MTDHPGSYPSGQVCYPPELPTYLKEVCDLKPIVGVPTDDQLVGIHAVIQTANRALGIPGMHDPGLVMRLANHMFDVQMAKYRSKYSLITFPSDATYTPPTLPSHISANLRVVTGAPSDDEIMRVQNAVRSYQHFSGLVPSMFDPQINMELSQHLFDLQMARHMQVAGNTQPTIISPEDVGPISPAQITKRAAAAEGLFASTNNAGTGAHAPVVHRGFQPTAGGVSQEIPLRSKDHSREMFGDMSLFSIAIRLWSAAIGVCIHYVGALFIFSSVAQPFFSGEAFAAGSGLFVFGLALVMGPTKAFHNFTRPRKLHGTICLVCGTLWVYFGFFGHRWVGFLIEVFGFFTVFGDLFPGVI</sequence>
<comment type="subcellular location">
    <subcellularLocation>
        <location evidence="1">Membrane</location>
        <topology evidence="1">Multi-pass membrane protein</topology>
    </subcellularLocation>
</comment>
<evidence type="ECO:0000256" key="2">
    <source>
        <dbReference type="ARBA" id="ARBA00022692"/>
    </source>
</evidence>
<evidence type="ECO:0000256" key="1">
    <source>
        <dbReference type="ARBA" id="ARBA00004141"/>
    </source>
</evidence>
<protein>
    <submittedName>
        <fullName evidence="6">Uncharacterized protein</fullName>
    </submittedName>
</protein>
<evidence type="ECO:0000256" key="4">
    <source>
        <dbReference type="ARBA" id="ARBA00023136"/>
    </source>
</evidence>
<organism evidence="6 7">
    <name type="scientific">Rhizoctonia solani</name>
    <dbReference type="NCBI Taxonomy" id="456999"/>
    <lineage>
        <taxon>Eukaryota</taxon>
        <taxon>Fungi</taxon>
        <taxon>Dikarya</taxon>
        <taxon>Basidiomycota</taxon>
        <taxon>Agaricomycotina</taxon>
        <taxon>Agaricomycetes</taxon>
        <taxon>Cantharellales</taxon>
        <taxon>Ceratobasidiaceae</taxon>
        <taxon>Rhizoctonia</taxon>
    </lineage>
</organism>
<dbReference type="GO" id="GO:0012505">
    <property type="term" value="C:endomembrane system"/>
    <property type="evidence" value="ECO:0007669"/>
    <property type="project" value="UniProtKB-ARBA"/>
</dbReference>
<name>A0A8H3D2Q4_9AGAM</name>
<evidence type="ECO:0000256" key="3">
    <source>
        <dbReference type="ARBA" id="ARBA00022989"/>
    </source>
</evidence>
<evidence type="ECO:0000313" key="7">
    <source>
        <dbReference type="Proteomes" id="UP000663853"/>
    </source>
</evidence>
<gene>
    <name evidence="6" type="ORF">RDB_LOCUS122509</name>
</gene>
<evidence type="ECO:0000313" key="6">
    <source>
        <dbReference type="EMBL" id="CAE6507798.1"/>
    </source>
</evidence>
<accession>A0A8H3D2Q4</accession>
<evidence type="ECO:0000256" key="5">
    <source>
        <dbReference type="SAM" id="Phobius"/>
    </source>
</evidence>